<dbReference type="Proteomes" id="UP000183832">
    <property type="component" value="Unassembled WGS sequence"/>
</dbReference>
<protein>
    <submittedName>
        <fullName evidence="1">CLUMA_CG017313, isoform A</fullName>
    </submittedName>
</protein>
<evidence type="ECO:0000313" key="2">
    <source>
        <dbReference type="Proteomes" id="UP000183832"/>
    </source>
</evidence>
<organism evidence="1 2">
    <name type="scientific">Clunio marinus</name>
    <dbReference type="NCBI Taxonomy" id="568069"/>
    <lineage>
        <taxon>Eukaryota</taxon>
        <taxon>Metazoa</taxon>
        <taxon>Ecdysozoa</taxon>
        <taxon>Arthropoda</taxon>
        <taxon>Hexapoda</taxon>
        <taxon>Insecta</taxon>
        <taxon>Pterygota</taxon>
        <taxon>Neoptera</taxon>
        <taxon>Endopterygota</taxon>
        <taxon>Diptera</taxon>
        <taxon>Nematocera</taxon>
        <taxon>Chironomoidea</taxon>
        <taxon>Chironomidae</taxon>
        <taxon>Clunio</taxon>
    </lineage>
</organism>
<reference evidence="1 2" key="1">
    <citation type="submission" date="2015-04" db="EMBL/GenBank/DDBJ databases">
        <authorList>
            <person name="Syromyatnikov M.Y."/>
            <person name="Popov V.N."/>
        </authorList>
    </citation>
    <scope>NUCLEOTIDE SEQUENCE [LARGE SCALE GENOMIC DNA]</scope>
</reference>
<proteinExistence type="predicted"/>
<dbReference type="EMBL" id="CVRI01000062">
    <property type="protein sequence ID" value="CRL04195.1"/>
    <property type="molecule type" value="Genomic_DNA"/>
</dbReference>
<dbReference type="AlphaFoldDB" id="A0A1J1IVA2"/>
<keyword evidence="2" id="KW-1185">Reference proteome</keyword>
<name>A0A1J1IVA2_9DIPT</name>
<gene>
    <name evidence="1" type="ORF">CLUMA_CG017313</name>
</gene>
<sequence length="63" mass="7370">MNRHFVEASHSTFDILISTDIYQSRNSNVYKVLITLNYKSNDLLKSSVTCERDKEVLIMKKKC</sequence>
<accession>A0A1J1IVA2</accession>
<evidence type="ECO:0000313" key="1">
    <source>
        <dbReference type="EMBL" id="CRL04195.1"/>
    </source>
</evidence>